<feature type="transmembrane region" description="Helical" evidence="8">
    <location>
        <begin position="158"/>
        <end position="176"/>
    </location>
</feature>
<dbReference type="AlphaFoldDB" id="A0A1T4Y8Z4"/>
<organism evidence="10 11">
    <name type="scientific">Prosthecobacter debontii</name>
    <dbReference type="NCBI Taxonomy" id="48467"/>
    <lineage>
        <taxon>Bacteria</taxon>
        <taxon>Pseudomonadati</taxon>
        <taxon>Verrucomicrobiota</taxon>
        <taxon>Verrucomicrobiia</taxon>
        <taxon>Verrucomicrobiales</taxon>
        <taxon>Verrucomicrobiaceae</taxon>
        <taxon>Prosthecobacter</taxon>
    </lineage>
</organism>
<keyword evidence="4 10" id="KW-0808">Transferase</keyword>
<feature type="domain" description="ArnT-like N-terminal" evidence="9">
    <location>
        <begin position="84"/>
        <end position="247"/>
    </location>
</feature>
<dbReference type="Proteomes" id="UP000190774">
    <property type="component" value="Unassembled WGS sequence"/>
</dbReference>
<feature type="transmembrane region" description="Helical" evidence="8">
    <location>
        <begin position="183"/>
        <end position="200"/>
    </location>
</feature>
<evidence type="ECO:0000256" key="6">
    <source>
        <dbReference type="ARBA" id="ARBA00022989"/>
    </source>
</evidence>
<feature type="transmembrane region" description="Helical" evidence="8">
    <location>
        <begin position="12"/>
        <end position="31"/>
    </location>
</feature>
<dbReference type="RefSeq" id="WP_078813883.1">
    <property type="nucleotide sequence ID" value="NZ_FUYE01000008.1"/>
</dbReference>
<dbReference type="PANTHER" id="PTHR33908">
    <property type="entry name" value="MANNOSYLTRANSFERASE YKCB-RELATED"/>
    <property type="match status" value="1"/>
</dbReference>
<dbReference type="GO" id="GO:0009103">
    <property type="term" value="P:lipopolysaccharide biosynthetic process"/>
    <property type="evidence" value="ECO:0007669"/>
    <property type="project" value="UniProtKB-ARBA"/>
</dbReference>
<evidence type="ECO:0000256" key="8">
    <source>
        <dbReference type="SAM" id="Phobius"/>
    </source>
</evidence>
<feature type="transmembrane region" description="Helical" evidence="8">
    <location>
        <begin position="331"/>
        <end position="347"/>
    </location>
</feature>
<dbReference type="EMBL" id="FUYE01000008">
    <property type="protein sequence ID" value="SKA98160.1"/>
    <property type="molecule type" value="Genomic_DNA"/>
</dbReference>
<dbReference type="Pfam" id="PF02366">
    <property type="entry name" value="PMT"/>
    <property type="match status" value="1"/>
</dbReference>
<keyword evidence="7 8" id="KW-0472">Membrane</keyword>
<feature type="transmembrane region" description="Helical" evidence="8">
    <location>
        <begin position="109"/>
        <end position="126"/>
    </location>
</feature>
<accession>A0A1T4Y8Z4</accession>
<evidence type="ECO:0000313" key="10">
    <source>
        <dbReference type="EMBL" id="SKA98160.1"/>
    </source>
</evidence>
<feature type="transmembrane region" description="Helical" evidence="8">
    <location>
        <begin position="354"/>
        <end position="372"/>
    </location>
</feature>
<dbReference type="GO" id="GO:0000030">
    <property type="term" value="F:mannosyltransferase activity"/>
    <property type="evidence" value="ECO:0007669"/>
    <property type="project" value="InterPro"/>
</dbReference>
<gene>
    <name evidence="10" type="ORF">SAMN02745166_02695</name>
</gene>
<evidence type="ECO:0000256" key="4">
    <source>
        <dbReference type="ARBA" id="ARBA00022679"/>
    </source>
</evidence>
<dbReference type="OrthoDB" id="7375208at2"/>
<evidence type="ECO:0000256" key="3">
    <source>
        <dbReference type="ARBA" id="ARBA00022676"/>
    </source>
</evidence>
<evidence type="ECO:0000256" key="7">
    <source>
        <dbReference type="ARBA" id="ARBA00023136"/>
    </source>
</evidence>
<keyword evidence="3 10" id="KW-0328">Glycosyltransferase</keyword>
<keyword evidence="2" id="KW-1003">Cell membrane</keyword>
<keyword evidence="6 8" id="KW-1133">Transmembrane helix</keyword>
<dbReference type="GO" id="GO:0006493">
    <property type="term" value="P:protein O-linked glycosylation"/>
    <property type="evidence" value="ECO:0007669"/>
    <property type="project" value="InterPro"/>
</dbReference>
<feature type="transmembrane region" description="Helical" evidence="8">
    <location>
        <begin position="229"/>
        <end position="249"/>
    </location>
</feature>
<proteinExistence type="predicted"/>
<dbReference type="InterPro" id="IPR050297">
    <property type="entry name" value="LipidA_mod_glycosyltrf_83"/>
</dbReference>
<name>A0A1T4Y8Z4_9BACT</name>
<dbReference type="GO" id="GO:0016763">
    <property type="term" value="F:pentosyltransferase activity"/>
    <property type="evidence" value="ECO:0007669"/>
    <property type="project" value="TreeGrafter"/>
</dbReference>
<evidence type="ECO:0000256" key="5">
    <source>
        <dbReference type="ARBA" id="ARBA00022692"/>
    </source>
</evidence>
<dbReference type="InterPro" id="IPR003342">
    <property type="entry name" value="ArnT-like_N"/>
</dbReference>
<evidence type="ECO:0000313" key="11">
    <source>
        <dbReference type="Proteomes" id="UP000190774"/>
    </source>
</evidence>
<keyword evidence="5 8" id="KW-0812">Transmembrane</keyword>
<dbReference type="GO" id="GO:0005886">
    <property type="term" value="C:plasma membrane"/>
    <property type="evidence" value="ECO:0007669"/>
    <property type="project" value="UniProtKB-SubCell"/>
</dbReference>
<comment type="subcellular location">
    <subcellularLocation>
        <location evidence="1">Cell membrane</location>
        <topology evidence="1">Multi-pass membrane protein</topology>
    </subcellularLocation>
</comment>
<dbReference type="STRING" id="48467.SAMN02745166_02695"/>
<evidence type="ECO:0000256" key="2">
    <source>
        <dbReference type="ARBA" id="ARBA00022475"/>
    </source>
</evidence>
<feature type="transmembrane region" description="Helical" evidence="8">
    <location>
        <begin position="308"/>
        <end position="325"/>
    </location>
</feature>
<feature type="transmembrane region" description="Helical" evidence="8">
    <location>
        <begin position="269"/>
        <end position="296"/>
    </location>
</feature>
<feature type="transmembrane region" description="Helical" evidence="8">
    <location>
        <begin position="133"/>
        <end position="152"/>
    </location>
</feature>
<reference evidence="11" key="1">
    <citation type="submission" date="2017-02" db="EMBL/GenBank/DDBJ databases">
        <authorList>
            <person name="Varghese N."/>
            <person name="Submissions S."/>
        </authorList>
    </citation>
    <scope>NUCLEOTIDE SEQUENCE [LARGE SCALE GENOMIC DNA]</scope>
    <source>
        <strain evidence="11">ATCC 700200</strain>
    </source>
</reference>
<evidence type="ECO:0000256" key="1">
    <source>
        <dbReference type="ARBA" id="ARBA00004651"/>
    </source>
</evidence>
<protein>
    <submittedName>
        <fullName evidence="10">Dolichyl-phosphate-mannose-protein mannosyltransferase</fullName>
    </submittedName>
</protein>
<sequence>MSDSSSTLANRGGLLLQIMVLIVVTAAVLGFQTHTGVWTSDIGADPDEPAHAVTSLMVRDYVAEGLGGSPLVFAQRYYDTFPKVALGHYPPSYYALTALFLLPWPHPEVFFGLQALLCGVLAMQVVRMASRLGMSPMASVCAALITISLPITLKLSQLVMADLLLACLCLLAVEFWSRYSEKPRVSMALLFGLTSAAAILTKGSGMALALVPAVSLVGLWRWDWLKKPSFWLAGLPVAVIAGPWMLYSSKITKEGMVDTPLVKYILDGLSFYATSLGASMSYPIVVLAILGGALWLSRRSTQAARCTALLGLVLGTVSIMLLVPAGYSTRYFMPLLPVVALMAVWPLDQWLPRASWRVGASFALVVIVWLHYPWFAIPDKNVAGYRQAVEEALHERGGDSPEQWLVSGDPRGEGAVIATTAFVLPHRVPSPVRVHRASKELAATDWLGRGYKAAFTTPDEVLGYLDQSRITCVFVDQLPKDHAHWPHEEVLLEALQKSDRWKLVHEGPATRPYQNEANTLKVFRLQR</sequence>
<keyword evidence="11" id="KW-1185">Reference proteome</keyword>
<dbReference type="PANTHER" id="PTHR33908:SF11">
    <property type="entry name" value="MEMBRANE PROTEIN"/>
    <property type="match status" value="1"/>
</dbReference>
<evidence type="ECO:0000259" key="9">
    <source>
        <dbReference type="Pfam" id="PF02366"/>
    </source>
</evidence>